<dbReference type="GO" id="GO:0048284">
    <property type="term" value="P:organelle fusion"/>
    <property type="evidence" value="ECO:0007669"/>
    <property type="project" value="TreeGrafter"/>
</dbReference>
<feature type="compositionally biased region" description="Acidic residues" evidence="14">
    <location>
        <begin position="996"/>
        <end position="1005"/>
    </location>
</feature>
<dbReference type="PANTHER" id="PTHR23323:SF24">
    <property type="entry name" value="VACUOLAR PROTEIN SORTING-ASSOCIATED PROTEIN 11 HOMOLOG"/>
    <property type="match status" value="1"/>
</dbReference>
<feature type="region of interest" description="Disordered" evidence="14">
    <location>
        <begin position="979"/>
        <end position="1014"/>
    </location>
</feature>
<evidence type="ECO:0000259" key="15">
    <source>
        <dbReference type="PROSITE" id="PS50089"/>
    </source>
</evidence>
<dbReference type="GO" id="GO:0030674">
    <property type="term" value="F:protein-macromolecule adaptor activity"/>
    <property type="evidence" value="ECO:0007669"/>
    <property type="project" value="TreeGrafter"/>
</dbReference>
<dbReference type="PROSITE" id="PS50089">
    <property type="entry name" value="ZF_RING_2"/>
    <property type="match status" value="1"/>
</dbReference>
<name>A0AAN9TAB4_9HEMI</name>
<evidence type="ECO:0000256" key="14">
    <source>
        <dbReference type="SAM" id="MobiDB-lite"/>
    </source>
</evidence>
<dbReference type="GO" id="GO:0006904">
    <property type="term" value="P:vesicle docking involved in exocytosis"/>
    <property type="evidence" value="ECO:0007669"/>
    <property type="project" value="TreeGrafter"/>
</dbReference>
<dbReference type="AlphaFoldDB" id="A0AAN9TAB4"/>
<evidence type="ECO:0000256" key="9">
    <source>
        <dbReference type="ARBA" id="ARBA00023136"/>
    </source>
</evidence>
<dbReference type="GO" id="GO:0007033">
    <property type="term" value="P:vacuole organization"/>
    <property type="evidence" value="ECO:0007669"/>
    <property type="project" value="TreeGrafter"/>
</dbReference>
<dbReference type="GO" id="GO:0008270">
    <property type="term" value="F:zinc ion binding"/>
    <property type="evidence" value="ECO:0007669"/>
    <property type="project" value="UniProtKB-KW"/>
</dbReference>
<gene>
    <name evidence="16" type="ORF">V9T40_012225</name>
</gene>
<evidence type="ECO:0000256" key="7">
    <source>
        <dbReference type="ARBA" id="ARBA00022833"/>
    </source>
</evidence>
<dbReference type="SUPFAM" id="SSF57850">
    <property type="entry name" value="RING/U-box"/>
    <property type="match status" value="1"/>
</dbReference>
<dbReference type="GO" id="GO:0006886">
    <property type="term" value="P:intracellular protein transport"/>
    <property type="evidence" value="ECO:0007669"/>
    <property type="project" value="UniProtKB-UniRule"/>
</dbReference>
<dbReference type="Proteomes" id="UP001367676">
    <property type="component" value="Unassembled WGS sequence"/>
</dbReference>
<organism evidence="16 17">
    <name type="scientific">Parthenolecanium corni</name>
    <dbReference type="NCBI Taxonomy" id="536013"/>
    <lineage>
        <taxon>Eukaryota</taxon>
        <taxon>Metazoa</taxon>
        <taxon>Ecdysozoa</taxon>
        <taxon>Arthropoda</taxon>
        <taxon>Hexapoda</taxon>
        <taxon>Insecta</taxon>
        <taxon>Pterygota</taxon>
        <taxon>Neoptera</taxon>
        <taxon>Paraneoptera</taxon>
        <taxon>Hemiptera</taxon>
        <taxon>Sternorrhyncha</taxon>
        <taxon>Coccoidea</taxon>
        <taxon>Coccidae</taxon>
        <taxon>Parthenolecanium</taxon>
    </lineage>
</organism>
<keyword evidence="7" id="KW-0862">Zinc</keyword>
<keyword evidence="5" id="KW-0479">Metal-binding</keyword>
<protein>
    <recommendedName>
        <fullName evidence="11">Vacuolar protein sorting-associated protein 11 homolog</fullName>
    </recommendedName>
</protein>
<dbReference type="Pfam" id="PF23356">
    <property type="entry name" value="TPR_PEP5_VPS11"/>
    <property type="match status" value="1"/>
</dbReference>
<dbReference type="PROSITE" id="PS50236">
    <property type="entry name" value="CHCR"/>
    <property type="match status" value="1"/>
</dbReference>
<evidence type="ECO:0000313" key="16">
    <source>
        <dbReference type="EMBL" id="KAK7575939.1"/>
    </source>
</evidence>
<dbReference type="InterPro" id="IPR024763">
    <property type="entry name" value="VPS11_C"/>
</dbReference>
<keyword evidence="17" id="KW-1185">Reference proteome</keyword>
<comment type="subcellular location">
    <subcellularLocation>
        <location evidence="2">Late endosome membrane</location>
        <topology evidence="2">Peripheral membrane protein</topology>
        <orientation evidence="2">Cytoplasmic side</orientation>
    </subcellularLocation>
    <subcellularLocation>
        <location evidence="1">Lysosome</location>
    </subcellularLocation>
</comment>
<dbReference type="InterPro" id="IPR057308">
    <property type="entry name" value="CHCR_PEP5_VPS11"/>
</dbReference>
<dbReference type="Gene3D" id="3.30.40.10">
    <property type="entry name" value="Zinc/RING finger domain, C3HC4 (zinc finger)"/>
    <property type="match status" value="1"/>
</dbReference>
<dbReference type="GO" id="GO:0030897">
    <property type="term" value="C:HOPS complex"/>
    <property type="evidence" value="ECO:0007669"/>
    <property type="project" value="TreeGrafter"/>
</dbReference>
<dbReference type="CDD" id="cd16688">
    <property type="entry name" value="RING-H2_Vps11"/>
    <property type="match status" value="1"/>
</dbReference>
<keyword evidence="6 12" id="KW-0863">Zinc-finger</keyword>
<keyword evidence="10" id="KW-0458">Lysosome</keyword>
<evidence type="ECO:0000256" key="11">
    <source>
        <dbReference type="PIRNR" id="PIRNR007860"/>
    </source>
</evidence>
<dbReference type="Pfam" id="PF23341">
    <property type="entry name" value="PEP5_VPS11_N"/>
    <property type="match status" value="1"/>
</dbReference>
<dbReference type="InterPro" id="IPR001841">
    <property type="entry name" value="Znf_RING"/>
</dbReference>
<evidence type="ECO:0000256" key="8">
    <source>
        <dbReference type="ARBA" id="ARBA00022927"/>
    </source>
</evidence>
<evidence type="ECO:0000313" key="17">
    <source>
        <dbReference type="Proteomes" id="UP001367676"/>
    </source>
</evidence>
<sequence length="1014" mass="115681">MSFLEWRRFNFFDLKNNVDSGSISTALGGTNITATSCGHGTIVICDSEGVIHLVNRNFNVTTFQGYLITVSLVEQLKSLPVLVAIGEDVSGDSPLIKIWDLEKRDRQGNPISLRTLSTSPANQVIPASSLAISDSSNLMAVGFANGAIILYRGKITKDRVLKETLLRSQSDPVTGLAFKTSGQYSYLFVATTDSILQYNVTVKNKEFEISLDTSGCDIGCSVLADSVLDCPFMVAREDAIYCYSTDGRGPCYAVEGRKICLQWFRSYLIIVSRDKTSDSLVTVLPTDTEERASRSGENESNIITVLDIQNKFIVFSTVINDVIAVLPEWGSFYILTKDRNLHNFREKDLQSKLNVLFKKNLYHISIRIAKNQQYDSDSLIDIFRQYGDHLYAKGDHSEAIDQYIKTIGKLEPSYVIRKFLDAQYIDSLIKYLSALHEKGVATGDHTTLLLNCYIKLNQFQKLKDFILNKNRDIDFDLNVAINVCRKSSSDDALILAEKHNLHLWYIKILLEDKKEYLFALQHLGKLEFTEAYDMVMKFGDIFVQNIPDEFTNFLKKLCTNYQPCDKLLVDQDNDKDGHQADPRDFFHLLLNNSAKMVEFLEYLTEFSHKWNTSVYNTLIEHYLQLWHESKDITVSLQYEQKIMNTLQSTEICYDKNQALILCSARNFKPGLLHLLEENKLYKQILRYQLSCGNYQDVIACCRRFGYLEPSLWIKALWAASSDPAFPSNILREILTVIAKEKLLSPLQVVEIVSRSKTLKVDDISDYLIKVLEEESKVIDSEKRLIEKHKNETKLMREHLHKVKHGPILFQGANCNACRDPLDLPTVYFMCKHSFHEYCYQSFSEENQCPSCLPDNKKISGVLDSQEKNINDIHESFHSGLEKTQDSFSLIADYFGRNIFKFEQPPLKPKIMVNLAKDYKKTAAPAINSMKIRNEIRNMDDFGSSSLEAHISRARVSPVNVMTEESLTSVIQNKSNNIVGANPFEEYDDDKNPFSDEVPDSEDDDYDRSLNPFAS</sequence>
<dbReference type="InterPro" id="IPR013083">
    <property type="entry name" value="Znf_RING/FYVE/PHD"/>
</dbReference>
<evidence type="ECO:0000256" key="13">
    <source>
        <dbReference type="PROSITE-ProRule" id="PRU01006"/>
    </source>
</evidence>
<evidence type="ECO:0000256" key="3">
    <source>
        <dbReference type="ARBA" id="ARBA00007070"/>
    </source>
</evidence>
<dbReference type="GO" id="GO:0005764">
    <property type="term" value="C:lysosome"/>
    <property type="evidence" value="ECO:0007669"/>
    <property type="project" value="UniProtKB-SubCell"/>
</dbReference>
<comment type="similarity">
    <text evidence="3 11">Belongs to the VPS11 family.</text>
</comment>
<dbReference type="InterPro" id="IPR015943">
    <property type="entry name" value="WD40/YVTN_repeat-like_dom_sf"/>
</dbReference>
<accession>A0AAN9TAB4</accession>
<dbReference type="InterPro" id="IPR036322">
    <property type="entry name" value="WD40_repeat_dom_sf"/>
</dbReference>
<keyword evidence="4" id="KW-0813">Transport</keyword>
<reference evidence="16 17" key="1">
    <citation type="submission" date="2024-03" db="EMBL/GenBank/DDBJ databases">
        <title>Adaptation during the transition from Ophiocordyceps entomopathogen to insect associate is accompanied by gene loss and intensified selection.</title>
        <authorList>
            <person name="Ward C.M."/>
            <person name="Onetto C.A."/>
            <person name="Borneman A.R."/>
        </authorList>
    </citation>
    <scope>NUCLEOTIDE SEQUENCE [LARGE SCALE GENOMIC DNA]</scope>
    <source>
        <strain evidence="16">AWRI1</strain>
        <tissue evidence="16">Single Adult Female</tissue>
    </source>
</reference>
<evidence type="ECO:0000256" key="5">
    <source>
        <dbReference type="ARBA" id="ARBA00022723"/>
    </source>
</evidence>
<feature type="repeat" description="CHCR" evidence="13">
    <location>
        <begin position="403"/>
        <end position="548"/>
    </location>
</feature>
<dbReference type="SUPFAM" id="SSF50978">
    <property type="entry name" value="WD40 repeat-like"/>
    <property type="match status" value="1"/>
</dbReference>
<dbReference type="EMBL" id="JBBCAQ010000036">
    <property type="protein sequence ID" value="KAK7575939.1"/>
    <property type="molecule type" value="Genomic_DNA"/>
</dbReference>
<dbReference type="Pfam" id="PF12451">
    <property type="entry name" value="VPS11_C"/>
    <property type="match status" value="1"/>
</dbReference>
<proteinExistence type="inferred from homology"/>
<dbReference type="PIRSF" id="PIRSF007860">
    <property type="entry name" value="VPS11"/>
    <property type="match status" value="1"/>
</dbReference>
<comment type="caution">
    <text evidence="16">The sequence shown here is derived from an EMBL/GenBank/DDBJ whole genome shotgun (WGS) entry which is preliminary data.</text>
</comment>
<evidence type="ECO:0000256" key="4">
    <source>
        <dbReference type="ARBA" id="ARBA00022448"/>
    </source>
</evidence>
<dbReference type="Gene3D" id="2.130.10.10">
    <property type="entry name" value="YVTN repeat-like/Quinoprotein amine dehydrogenase"/>
    <property type="match status" value="1"/>
</dbReference>
<feature type="domain" description="RING-type" evidence="15">
    <location>
        <begin position="814"/>
        <end position="851"/>
    </location>
</feature>
<dbReference type="InterPro" id="IPR000547">
    <property type="entry name" value="Clathrin_H-chain/VPS_repeat"/>
</dbReference>
<dbReference type="GO" id="GO:0031902">
    <property type="term" value="C:late endosome membrane"/>
    <property type="evidence" value="ECO:0007669"/>
    <property type="project" value="UniProtKB-SubCell"/>
</dbReference>
<dbReference type="InterPro" id="IPR057307">
    <property type="entry name" value="PEP5_VPS11_N"/>
</dbReference>
<dbReference type="GO" id="GO:0007032">
    <property type="term" value="P:endosome organization"/>
    <property type="evidence" value="ECO:0007669"/>
    <property type="project" value="TreeGrafter"/>
</dbReference>
<dbReference type="InterPro" id="IPR016528">
    <property type="entry name" value="VPS11"/>
</dbReference>
<evidence type="ECO:0000256" key="2">
    <source>
        <dbReference type="ARBA" id="ARBA00004492"/>
    </source>
</evidence>
<keyword evidence="9 11" id="KW-0472">Membrane</keyword>
<evidence type="ECO:0000256" key="10">
    <source>
        <dbReference type="ARBA" id="ARBA00023228"/>
    </source>
</evidence>
<evidence type="ECO:0000256" key="6">
    <source>
        <dbReference type="ARBA" id="ARBA00022771"/>
    </source>
</evidence>
<evidence type="ECO:0000256" key="12">
    <source>
        <dbReference type="PROSITE-ProRule" id="PRU00175"/>
    </source>
</evidence>
<evidence type="ECO:0000256" key="1">
    <source>
        <dbReference type="ARBA" id="ARBA00004371"/>
    </source>
</evidence>
<keyword evidence="8" id="KW-0653">Protein transport</keyword>
<dbReference type="PANTHER" id="PTHR23323">
    <property type="entry name" value="VACUOLAR PROTEIN SORTING-ASSOCIATED PROTEIN"/>
    <property type="match status" value="1"/>
</dbReference>